<dbReference type="CDD" id="cd03702">
    <property type="entry name" value="IF2_mtIF2_II"/>
    <property type="match status" value="1"/>
</dbReference>
<evidence type="ECO:0000256" key="1">
    <source>
        <dbReference type="ARBA" id="ARBA00007733"/>
    </source>
</evidence>
<dbReference type="InterPro" id="IPR027417">
    <property type="entry name" value="P-loop_NTPase"/>
</dbReference>
<evidence type="ECO:0000256" key="2">
    <source>
        <dbReference type="ARBA" id="ARBA00022540"/>
    </source>
</evidence>
<dbReference type="FunFam" id="3.40.50.10050:FF:000001">
    <property type="entry name" value="Translation initiation factor IF-2"/>
    <property type="match status" value="1"/>
</dbReference>
<feature type="compositionally biased region" description="Basic residues" evidence="6">
    <location>
        <begin position="184"/>
        <end position="196"/>
    </location>
</feature>
<dbReference type="Pfam" id="PF00009">
    <property type="entry name" value="GTP_EFTU"/>
    <property type="match status" value="1"/>
</dbReference>
<dbReference type="SUPFAM" id="SSF52156">
    <property type="entry name" value="Initiation factor IF2/eIF5b, domain 3"/>
    <property type="match status" value="1"/>
</dbReference>
<gene>
    <name evidence="8" type="ORF">MNBD_NITROSPINAE05-1119</name>
</gene>
<keyword evidence="2 8" id="KW-0396">Initiation factor</keyword>
<dbReference type="GO" id="GO:0003924">
    <property type="term" value="F:GTPase activity"/>
    <property type="evidence" value="ECO:0007669"/>
    <property type="project" value="InterPro"/>
</dbReference>
<dbReference type="PROSITE" id="PS51722">
    <property type="entry name" value="G_TR_2"/>
    <property type="match status" value="1"/>
</dbReference>
<dbReference type="GO" id="GO:0003743">
    <property type="term" value="F:translation initiation factor activity"/>
    <property type="evidence" value="ECO:0007669"/>
    <property type="project" value="UniProtKB-KW"/>
</dbReference>
<dbReference type="InterPro" id="IPR036925">
    <property type="entry name" value="TIF_IF2_dom3_sf"/>
</dbReference>
<dbReference type="Gene3D" id="2.40.30.10">
    <property type="entry name" value="Translation factors"/>
    <property type="match status" value="2"/>
</dbReference>
<dbReference type="InterPro" id="IPR023115">
    <property type="entry name" value="TIF_IF2_dom3"/>
</dbReference>
<dbReference type="SUPFAM" id="SSF52540">
    <property type="entry name" value="P-loop containing nucleoside triphosphate hydrolases"/>
    <property type="match status" value="1"/>
</dbReference>
<dbReference type="EMBL" id="UOGG01000061">
    <property type="protein sequence ID" value="VAX28573.1"/>
    <property type="molecule type" value="Genomic_DNA"/>
</dbReference>
<evidence type="ECO:0000313" key="8">
    <source>
        <dbReference type="EMBL" id="VAX28573.1"/>
    </source>
</evidence>
<sequence length="802" mass="88223">MAKIRINKLALELNIQNDQVIDALHEKDIPVKNYMSSIDAETANYIREKFDPEFAAAAKATAKATKAKTKIKVKTAVKTAKTVIIKATTKAKTVVKKDEPKTAEPKTAEKKAVKKKVTSSISELTPLLNLKSKLQKPAQIKAVAKPVTAKKEEPKAPKKHGLKIVKKEDKPKELEIKPKPIPKPVKKKTKSKVSKRDKKLAKLAAKEIAPPPPEQPEIEETFETVEIPPNIQIRDLAEKLKCSANDIIMNLMTLGIMTTINQSLDFDVASKVADQRGYEVVLVTPESEIGFEEDEEDLETDQSHRPPIVTIMGHVDHGKTSLLDAIRETNMTKFEAGGITQHIGAYQAKIKKSLITFLDTPGHEAFTAMRARGAQVTDIVVLVVAADDGIKPQTKEAIDHANAAGVPILVAINKIDKADAKPEEVKKQLADQGLLPEDWGGQTIFTEVSALQKTGIENLLEMILLQAEIMDLKANPKLKARSVVIESHLDKGRGPVATLIVQKGTLKIGDPFIVGCYFGKVRALIGDNGKKIPKAPPSTPVEVVGLPEVPQPGDEFMVVQDEKKARQLCNLKLQQQRESILAQSSRITMDDLHQQIVEGKIKELNLIIKADVQGSIPAVKEAFSKLESDEVRIKVIHDGVGGITESDVLLSTASNAIIIGFNVRPTDKAAVLATRDNVDIRLYSIIYDAIDDMKKALDGMLEPKFKEKIIGKAEVREVFTIPKVGAVAGCHVTSGKVERQLEARLIRDSIVVYQGKIASIRRFKEDVKEVLQGYECGISFEKFQDVKQGDIIEPFILEEVMP</sequence>
<reference evidence="8" key="1">
    <citation type="submission" date="2018-06" db="EMBL/GenBank/DDBJ databases">
        <authorList>
            <person name="Zhirakovskaya E."/>
        </authorList>
    </citation>
    <scope>NUCLEOTIDE SEQUENCE</scope>
</reference>
<evidence type="ECO:0000256" key="3">
    <source>
        <dbReference type="ARBA" id="ARBA00022741"/>
    </source>
</evidence>
<dbReference type="FunFam" id="2.40.30.10:FF:000008">
    <property type="entry name" value="Translation initiation factor IF-2"/>
    <property type="match status" value="1"/>
</dbReference>
<dbReference type="InterPro" id="IPR006847">
    <property type="entry name" value="IF2_N"/>
</dbReference>
<dbReference type="Pfam" id="PF11987">
    <property type="entry name" value="IF-2"/>
    <property type="match status" value="1"/>
</dbReference>
<proteinExistence type="inferred from homology"/>
<name>A0A3B1CVG3_9ZZZZ</name>
<dbReference type="FunFam" id="2.40.30.10:FF:000007">
    <property type="entry name" value="Translation initiation factor IF-2"/>
    <property type="match status" value="1"/>
</dbReference>
<keyword evidence="3" id="KW-0547">Nucleotide-binding</keyword>
<evidence type="ECO:0000256" key="5">
    <source>
        <dbReference type="ARBA" id="ARBA00023134"/>
    </source>
</evidence>
<dbReference type="InterPro" id="IPR044145">
    <property type="entry name" value="IF2_II"/>
</dbReference>
<dbReference type="Pfam" id="PF04760">
    <property type="entry name" value="IF2_N"/>
    <property type="match status" value="2"/>
</dbReference>
<dbReference type="PANTHER" id="PTHR43381">
    <property type="entry name" value="TRANSLATION INITIATION FACTOR IF-2-RELATED"/>
    <property type="match status" value="1"/>
</dbReference>
<dbReference type="NCBIfam" id="TIGR00231">
    <property type="entry name" value="small_GTP"/>
    <property type="match status" value="1"/>
</dbReference>
<dbReference type="GO" id="GO:0005525">
    <property type="term" value="F:GTP binding"/>
    <property type="evidence" value="ECO:0007669"/>
    <property type="project" value="UniProtKB-KW"/>
</dbReference>
<accession>A0A3B1CVG3</accession>
<dbReference type="AlphaFoldDB" id="A0A3B1CVG3"/>
<keyword evidence="5" id="KW-0342">GTP-binding</keyword>
<evidence type="ECO:0000259" key="7">
    <source>
        <dbReference type="PROSITE" id="PS51722"/>
    </source>
</evidence>
<keyword evidence="4" id="KW-0648">Protein biosynthesis</keyword>
<dbReference type="Gene3D" id="1.10.10.2480">
    <property type="match status" value="1"/>
</dbReference>
<dbReference type="HAMAP" id="MF_00100_B">
    <property type="entry name" value="IF_2_B"/>
    <property type="match status" value="1"/>
</dbReference>
<dbReference type="InterPro" id="IPR000178">
    <property type="entry name" value="TF_IF2_bacterial-like"/>
</dbReference>
<dbReference type="NCBIfam" id="TIGR00487">
    <property type="entry name" value="IF-2"/>
    <property type="match status" value="1"/>
</dbReference>
<dbReference type="SUPFAM" id="SSF50447">
    <property type="entry name" value="Translation proteins"/>
    <property type="match status" value="2"/>
</dbReference>
<dbReference type="FunFam" id="3.40.50.300:FF:000019">
    <property type="entry name" value="Translation initiation factor IF-2"/>
    <property type="match status" value="1"/>
</dbReference>
<dbReference type="Gene3D" id="3.40.50.10050">
    <property type="entry name" value="Translation initiation factor IF- 2, domain 3"/>
    <property type="match status" value="1"/>
</dbReference>
<dbReference type="InterPro" id="IPR015760">
    <property type="entry name" value="TIF_IF2"/>
</dbReference>
<feature type="domain" description="Tr-type G" evidence="7">
    <location>
        <begin position="304"/>
        <end position="473"/>
    </location>
</feature>
<dbReference type="Pfam" id="PF22042">
    <property type="entry name" value="EF-G_D2"/>
    <property type="match status" value="1"/>
</dbReference>
<dbReference type="Gene3D" id="3.40.50.300">
    <property type="entry name" value="P-loop containing nucleotide triphosphate hydrolases"/>
    <property type="match status" value="1"/>
</dbReference>
<feature type="region of interest" description="Disordered" evidence="6">
    <location>
        <begin position="177"/>
        <end position="196"/>
    </location>
</feature>
<evidence type="ECO:0000256" key="6">
    <source>
        <dbReference type="SAM" id="MobiDB-lite"/>
    </source>
</evidence>
<dbReference type="InterPro" id="IPR053905">
    <property type="entry name" value="EF-G-like_DII"/>
</dbReference>
<organism evidence="8">
    <name type="scientific">hydrothermal vent metagenome</name>
    <dbReference type="NCBI Taxonomy" id="652676"/>
    <lineage>
        <taxon>unclassified sequences</taxon>
        <taxon>metagenomes</taxon>
        <taxon>ecological metagenomes</taxon>
    </lineage>
</organism>
<dbReference type="InterPro" id="IPR009000">
    <property type="entry name" value="Transl_B-barrel_sf"/>
</dbReference>
<dbReference type="PANTHER" id="PTHR43381:SF5">
    <property type="entry name" value="TR-TYPE G DOMAIN-CONTAINING PROTEIN"/>
    <property type="match status" value="1"/>
</dbReference>
<dbReference type="CDD" id="cd03692">
    <property type="entry name" value="mtIF2_IVc"/>
    <property type="match status" value="1"/>
</dbReference>
<dbReference type="GO" id="GO:0005829">
    <property type="term" value="C:cytosol"/>
    <property type="evidence" value="ECO:0007669"/>
    <property type="project" value="TreeGrafter"/>
</dbReference>
<comment type="similarity">
    <text evidence="1">Belongs to the TRAFAC class translation factor GTPase superfamily. Classic translation factor GTPase family. IF-2 subfamily.</text>
</comment>
<dbReference type="CDD" id="cd01887">
    <property type="entry name" value="IF2_eIF5B"/>
    <property type="match status" value="1"/>
</dbReference>
<dbReference type="InterPro" id="IPR005225">
    <property type="entry name" value="Small_GTP-bd"/>
</dbReference>
<protein>
    <submittedName>
        <fullName evidence="8">Translation initiation factor 2</fullName>
    </submittedName>
</protein>
<dbReference type="InterPro" id="IPR000795">
    <property type="entry name" value="T_Tr_GTP-bd_dom"/>
</dbReference>
<evidence type="ECO:0000256" key="4">
    <source>
        <dbReference type="ARBA" id="ARBA00022917"/>
    </source>
</evidence>